<comment type="caution">
    <text evidence="3">The sequence shown here is derived from an EMBL/GenBank/DDBJ whole genome shotgun (WGS) entry which is preliminary data.</text>
</comment>
<evidence type="ECO:0000313" key="4">
    <source>
        <dbReference type="Proteomes" id="UP000287651"/>
    </source>
</evidence>
<dbReference type="GO" id="GO:0005829">
    <property type="term" value="C:cytosol"/>
    <property type="evidence" value="ECO:0007669"/>
    <property type="project" value="TreeGrafter"/>
</dbReference>
<dbReference type="GO" id="GO:0000062">
    <property type="term" value="F:fatty-acyl-CoA binding"/>
    <property type="evidence" value="ECO:0007669"/>
    <property type="project" value="TreeGrafter"/>
</dbReference>
<evidence type="ECO:0000256" key="1">
    <source>
        <dbReference type="ARBA" id="ARBA00022441"/>
    </source>
</evidence>
<dbReference type="PANTHER" id="PTHR46093:SF3">
    <property type="entry name" value="ACYL-COA-BINDING DOMAIN-CONTAINING PROTEIN 4"/>
    <property type="match status" value="1"/>
</dbReference>
<accession>A0A427AIZ1</accession>
<dbReference type="EMBL" id="AMZH03002261">
    <property type="protein sequence ID" value="RRT76205.1"/>
    <property type="molecule type" value="Genomic_DNA"/>
</dbReference>
<keyword evidence="2" id="KW-0677">Repeat</keyword>
<dbReference type="PANTHER" id="PTHR46093">
    <property type="entry name" value="ACYL-COA-BINDING DOMAIN-CONTAINING PROTEIN 5"/>
    <property type="match status" value="1"/>
</dbReference>
<evidence type="ECO:0000256" key="2">
    <source>
        <dbReference type="ARBA" id="ARBA00022737"/>
    </source>
</evidence>
<dbReference type="Proteomes" id="UP000287651">
    <property type="component" value="Unassembled WGS sequence"/>
</dbReference>
<dbReference type="GO" id="GO:0006869">
    <property type="term" value="P:lipid transport"/>
    <property type="evidence" value="ECO:0007669"/>
    <property type="project" value="TreeGrafter"/>
</dbReference>
<keyword evidence="1" id="KW-0880">Kelch repeat</keyword>
<name>A0A427AIZ1_ENSVE</name>
<organism evidence="3 4">
    <name type="scientific">Ensete ventricosum</name>
    <name type="common">Abyssinian banana</name>
    <name type="synonym">Musa ensete</name>
    <dbReference type="NCBI Taxonomy" id="4639"/>
    <lineage>
        <taxon>Eukaryota</taxon>
        <taxon>Viridiplantae</taxon>
        <taxon>Streptophyta</taxon>
        <taxon>Embryophyta</taxon>
        <taxon>Tracheophyta</taxon>
        <taxon>Spermatophyta</taxon>
        <taxon>Magnoliopsida</taxon>
        <taxon>Liliopsida</taxon>
        <taxon>Zingiberales</taxon>
        <taxon>Musaceae</taxon>
        <taxon>Ensete</taxon>
    </lineage>
</organism>
<protein>
    <submittedName>
        <fullName evidence="3">Uncharacterized protein</fullName>
    </submittedName>
</protein>
<gene>
    <name evidence="3" type="ORF">B296_00015877</name>
</gene>
<evidence type="ECO:0000313" key="3">
    <source>
        <dbReference type="EMBL" id="RRT76205.1"/>
    </source>
</evidence>
<reference evidence="3 4" key="1">
    <citation type="journal article" date="2014" name="Agronomy (Basel)">
        <title>A Draft Genome Sequence for Ensete ventricosum, the Drought-Tolerant Tree Against Hunger.</title>
        <authorList>
            <person name="Harrison J."/>
            <person name="Moore K.A."/>
            <person name="Paszkiewicz K."/>
            <person name="Jones T."/>
            <person name="Grant M."/>
            <person name="Ambacheew D."/>
            <person name="Muzemil S."/>
            <person name="Studholme D.J."/>
        </authorList>
    </citation>
    <scope>NUCLEOTIDE SEQUENCE [LARGE SCALE GENOMIC DNA]</scope>
</reference>
<dbReference type="Gene3D" id="2.120.10.80">
    <property type="entry name" value="Kelch-type beta propeller"/>
    <property type="match status" value="1"/>
</dbReference>
<sequence length="234" mass="25727">MIEPIEDLEKEVQEHEEEVMEEEPQLTNCMMHALAGDANPQTMKVGGLLKHPITVLIDIDSTNNFMNNKVVAGMTLHIKDCSRFDIKVTDNRILKCDRRCSRMEWSRPKQQGATPGPRAGHAGVTVGENWFIAGGGNNMNGISETLVLNMATLVWSVVTTVQGRVPLASEVYVLKPSHISDLQSRMIDGPVSDTTAAVLPTTTSRDMEPEIEGAQDKKIKEIEMDNGDSELVGT</sequence>
<proteinExistence type="predicted"/>
<dbReference type="InterPro" id="IPR011043">
    <property type="entry name" value="Gal_Oxase/kelch_b-propeller"/>
</dbReference>
<dbReference type="InterPro" id="IPR015915">
    <property type="entry name" value="Kelch-typ_b-propeller"/>
</dbReference>
<dbReference type="AlphaFoldDB" id="A0A427AIZ1"/>
<dbReference type="SUPFAM" id="SSF50965">
    <property type="entry name" value="Galactose oxidase, central domain"/>
    <property type="match status" value="1"/>
</dbReference>